<keyword evidence="2" id="KW-0175">Coiled coil</keyword>
<dbReference type="InterPro" id="IPR033122">
    <property type="entry name" value="LETM1-like_RBD"/>
</dbReference>
<dbReference type="GO" id="GO:0043022">
    <property type="term" value="F:ribosome binding"/>
    <property type="evidence" value="ECO:0007669"/>
    <property type="project" value="InterPro"/>
</dbReference>
<organism evidence="6 7">
    <name type="scientific">Xylaria bambusicola</name>
    <dbReference type="NCBI Taxonomy" id="326684"/>
    <lineage>
        <taxon>Eukaryota</taxon>
        <taxon>Fungi</taxon>
        <taxon>Dikarya</taxon>
        <taxon>Ascomycota</taxon>
        <taxon>Pezizomycotina</taxon>
        <taxon>Sordariomycetes</taxon>
        <taxon>Xylariomycetidae</taxon>
        <taxon>Xylariales</taxon>
        <taxon>Xylariaceae</taxon>
        <taxon>Xylaria</taxon>
    </lineage>
</organism>
<dbReference type="Pfam" id="PF07766">
    <property type="entry name" value="LETM1_RBD"/>
    <property type="match status" value="1"/>
</dbReference>
<evidence type="ECO:0000313" key="6">
    <source>
        <dbReference type="EMBL" id="KAK5625214.1"/>
    </source>
</evidence>
<sequence length="409" mass="44671">MSLNAGARRMRLQPTLVHQSLRRRTLSVSALSRQLLPLRANTNPQTAPRGFLNTKNAPQFRLRVASTSSESQLKTSDPPKDPSTSDPSSSKLPPSPELPELPETISDPLNPPASTRPPPLHLPVRDPSIKVFTYLFRLGKAYTTFYKAGLKAVFTNRRLLRDLPDTPPPNLPSPASSTRGTTSQTTIAATAPLTSSSALSPSLDKSANPTRSSLLLRARVRHDTVRLPLFAVIVLICGEFTPLVVLLFPHLTPYTCRIPTQANVIRRNVESRRAASFRALRYTSEDTIAKVADGHICRSLYLGSTLWDKMGFDVPFAKARAAEVVQRIVQDDALLRSGGGVSALVDDEVVLACEERGIETLDKDVAELRERLAAWVAKSAPGETGDAEARVKEATEKVRGLLLGLEKLI</sequence>
<dbReference type="PROSITE" id="PS51758">
    <property type="entry name" value="LETM1_RBD"/>
    <property type="match status" value="1"/>
</dbReference>
<evidence type="ECO:0000313" key="7">
    <source>
        <dbReference type="Proteomes" id="UP001305414"/>
    </source>
</evidence>
<accession>A0AAN7UFH2</accession>
<evidence type="ECO:0000256" key="2">
    <source>
        <dbReference type="SAM" id="Coils"/>
    </source>
</evidence>
<keyword evidence="1" id="KW-0496">Mitochondrion</keyword>
<proteinExistence type="predicted"/>
<evidence type="ECO:0000256" key="4">
    <source>
        <dbReference type="SAM" id="Phobius"/>
    </source>
</evidence>
<evidence type="ECO:0000256" key="1">
    <source>
        <dbReference type="PROSITE-ProRule" id="PRU01094"/>
    </source>
</evidence>
<reference evidence="6 7" key="1">
    <citation type="submission" date="2023-10" db="EMBL/GenBank/DDBJ databases">
        <title>Draft genome sequence of Xylaria bambusicola isolate GMP-LS, the root and basal stem rot pathogen of sugarcane in Indonesia.</title>
        <authorList>
            <person name="Selvaraj P."/>
            <person name="Muralishankar V."/>
            <person name="Muruganantham S."/>
            <person name="Sp S."/>
            <person name="Haryani S."/>
            <person name="Lau K.J.X."/>
            <person name="Naqvi N.I."/>
        </authorList>
    </citation>
    <scope>NUCLEOTIDE SEQUENCE [LARGE SCALE GENOMIC DNA]</scope>
    <source>
        <strain evidence="6">GMP-LS</strain>
    </source>
</reference>
<protein>
    <recommendedName>
        <fullName evidence="5">Letm1 RBD domain-containing protein</fullName>
    </recommendedName>
</protein>
<keyword evidence="7" id="KW-1185">Reference proteome</keyword>
<feature type="region of interest" description="Disordered" evidence="3">
    <location>
        <begin position="65"/>
        <end position="124"/>
    </location>
</feature>
<dbReference type="Proteomes" id="UP001305414">
    <property type="component" value="Unassembled WGS sequence"/>
</dbReference>
<keyword evidence="4" id="KW-1133">Transmembrane helix</keyword>
<keyword evidence="4" id="KW-0812">Transmembrane</keyword>
<feature type="coiled-coil region" evidence="2">
    <location>
        <begin position="351"/>
        <end position="378"/>
    </location>
</feature>
<feature type="domain" description="Letm1 RBD" evidence="5">
    <location>
        <begin position="216"/>
        <end position="409"/>
    </location>
</feature>
<feature type="transmembrane region" description="Helical" evidence="4">
    <location>
        <begin position="227"/>
        <end position="248"/>
    </location>
</feature>
<feature type="compositionally biased region" description="Polar residues" evidence="3">
    <location>
        <begin position="173"/>
        <end position="184"/>
    </location>
</feature>
<feature type="compositionally biased region" description="Pro residues" evidence="3">
    <location>
        <begin position="109"/>
        <end position="121"/>
    </location>
</feature>
<evidence type="ECO:0000256" key="3">
    <source>
        <dbReference type="SAM" id="MobiDB-lite"/>
    </source>
</evidence>
<evidence type="ECO:0000259" key="5">
    <source>
        <dbReference type="PROSITE" id="PS51758"/>
    </source>
</evidence>
<dbReference type="AlphaFoldDB" id="A0AAN7UFH2"/>
<name>A0AAN7UFH2_9PEZI</name>
<gene>
    <name evidence="6" type="ORF">RRF57_000930</name>
</gene>
<feature type="compositionally biased region" description="Low complexity" evidence="3">
    <location>
        <begin position="82"/>
        <end position="92"/>
    </location>
</feature>
<comment type="caution">
    <text evidence="6">The sequence shown here is derived from an EMBL/GenBank/DDBJ whole genome shotgun (WGS) entry which is preliminary data.</text>
</comment>
<dbReference type="EMBL" id="JAWHQM010000002">
    <property type="protein sequence ID" value="KAK5625214.1"/>
    <property type="molecule type" value="Genomic_DNA"/>
</dbReference>
<keyword evidence="4" id="KW-0472">Membrane</keyword>
<feature type="region of interest" description="Disordered" evidence="3">
    <location>
        <begin position="161"/>
        <end position="185"/>
    </location>
</feature>